<dbReference type="Proteomes" id="UP001628179">
    <property type="component" value="Unassembled WGS sequence"/>
</dbReference>
<proteinExistence type="predicted"/>
<sequence length="248" mass="26147">MALYAWLALLSAIIREATALIVATTPVTASIDSTPRTTSLFIINPVQPSLIPPVYASIMNVIPSLSQTHYWIMCEVAEQDSAPCHYIHGASVTVDPTSMALDIHRETYLGRLRRPTDGEPEAPTEDPWRLVTESTLITVGGTATCDIADSTWASCAGQLTSSRRSSTRWGSSVWGSGSDVAIESIRTVFTDVAAHSIPITVTAGLEKVPTATGTASPTTSYSAGAELTVPGMGLAVIPGAVALASWFL</sequence>
<reference evidence="2 3" key="1">
    <citation type="submission" date="2024-09" db="EMBL/GenBank/DDBJ databases">
        <title>Itraconazole resistance in Madurella fahalii resulting from another homologue of gene encoding cytochrome P450 14-alpha sterol demethylase (CYP51).</title>
        <authorList>
            <person name="Yoshioka I."/>
            <person name="Fahal A.H."/>
            <person name="Kaneko S."/>
            <person name="Yaguchi T."/>
        </authorList>
    </citation>
    <scope>NUCLEOTIDE SEQUENCE [LARGE SCALE GENOMIC DNA]</scope>
    <source>
        <strain evidence="2 3">IFM 68171</strain>
    </source>
</reference>
<keyword evidence="3" id="KW-1185">Reference proteome</keyword>
<protein>
    <submittedName>
        <fullName evidence="2">Uncharacterized protein</fullName>
    </submittedName>
</protein>
<comment type="caution">
    <text evidence="2">The sequence shown here is derived from an EMBL/GenBank/DDBJ whole genome shotgun (WGS) entry which is preliminary data.</text>
</comment>
<name>A0ABQ0GHW9_9PEZI</name>
<feature type="chain" id="PRO_5045435533" evidence="1">
    <location>
        <begin position="20"/>
        <end position="248"/>
    </location>
</feature>
<feature type="signal peptide" evidence="1">
    <location>
        <begin position="1"/>
        <end position="19"/>
    </location>
</feature>
<evidence type="ECO:0000256" key="1">
    <source>
        <dbReference type="SAM" id="SignalP"/>
    </source>
</evidence>
<dbReference type="RefSeq" id="XP_070919094.1">
    <property type="nucleotide sequence ID" value="XM_071062993.1"/>
</dbReference>
<evidence type="ECO:0000313" key="3">
    <source>
        <dbReference type="Proteomes" id="UP001628179"/>
    </source>
</evidence>
<dbReference type="GeneID" id="98178316"/>
<organism evidence="2 3">
    <name type="scientific">Madurella fahalii</name>
    <dbReference type="NCBI Taxonomy" id="1157608"/>
    <lineage>
        <taxon>Eukaryota</taxon>
        <taxon>Fungi</taxon>
        <taxon>Dikarya</taxon>
        <taxon>Ascomycota</taxon>
        <taxon>Pezizomycotina</taxon>
        <taxon>Sordariomycetes</taxon>
        <taxon>Sordariomycetidae</taxon>
        <taxon>Sordariales</taxon>
        <taxon>Sordariales incertae sedis</taxon>
        <taxon>Madurella</taxon>
    </lineage>
</organism>
<dbReference type="EMBL" id="BAAFSV010000004">
    <property type="protein sequence ID" value="GAB1317363.1"/>
    <property type="molecule type" value="Genomic_DNA"/>
</dbReference>
<accession>A0ABQ0GHW9</accession>
<evidence type="ECO:0000313" key="2">
    <source>
        <dbReference type="EMBL" id="GAB1317363.1"/>
    </source>
</evidence>
<keyword evidence="1" id="KW-0732">Signal</keyword>
<gene>
    <name evidence="2" type="ORF">MFIFM68171_07573</name>
</gene>